<dbReference type="SUPFAM" id="SSF109640">
    <property type="entry name" value="KRAB domain (Kruppel-associated box)"/>
    <property type="match status" value="1"/>
</dbReference>
<sequence>MAAAVRLLGSGPFEEVTVDFTLEEWELLDSGQKTLCREVMWEILKNMAALGKTLSMS</sequence>
<dbReference type="PANTHER" id="PTHR23232">
    <property type="entry name" value="KRAB DOMAIN C2H2 ZINC FINGER"/>
    <property type="match status" value="1"/>
</dbReference>
<dbReference type="Proteomes" id="UP000472273">
    <property type="component" value="Unplaced"/>
</dbReference>
<feature type="domain" description="KRAB" evidence="1">
    <location>
        <begin position="11"/>
        <end position="57"/>
    </location>
</feature>
<protein>
    <recommendedName>
        <fullName evidence="1">KRAB domain-containing protein</fullName>
    </recommendedName>
</protein>
<dbReference type="AlphaFoldDB" id="A0A670ZSP2"/>
<dbReference type="GO" id="GO:0006355">
    <property type="term" value="P:regulation of DNA-templated transcription"/>
    <property type="evidence" value="ECO:0007669"/>
    <property type="project" value="InterPro"/>
</dbReference>
<dbReference type="Gene3D" id="6.10.140.140">
    <property type="match status" value="1"/>
</dbReference>
<dbReference type="InterPro" id="IPR050169">
    <property type="entry name" value="Krueppel_C2H2_ZnF"/>
</dbReference>
<reference evidence="2" key="1">
    <citation type="submission" date="2025-08" db="UniProtKB">
        <authorList>
            <consortium name="Ensembl"/>
        </authorList>
    </citation>
    <scope>IDENTIFICATION</scope>
</reference>
<accession>A0A670ZSP2</accession>
<name>A0A670ZSP2_PSETE</name>
<organism evidence="2 3">
    <name type="scientific">Pseudonaja textilis</name>
    <name type="common">Eastern brown snake</name>
    <dbReference type="NCBI Taxonomy" id="8673"/>
    <lineage>
        <taxon>Eukaryota</taxon>
        <taxon>Metazoa</taxon>
        <taxon>Chordata</taxon>
        <taxon>Craniata</taxon>
        <taxon>Vertebrata</taxon>
        <taxon>Euteleostomi</taxon>
        <taxon>Lepidosauria</taxon>
        <taxon>Squamata</taxon>
        <taxon>Bifurcata</taxon>
        <taxon>Unidentata</taxon>
        <taxon>Episquamata</taxon>
        <taxon>Toxicofera</taxon>
        <taxon>Serpentes</taxon>
        <taxon>Colubroidea</taxon>
        <taxon>Elapidae</taxon>
        <taxon>Hydrophiinae</taxon>
        <taxon>Pseudonaja</taxon>
    </lineage>
</organism>
<dbReference type="PANTHER" id="PTHR23232:SF142">
    <property type="entry name" value="GASTRULA ZINC FINGER PROTEIN XLCGF57.1-LIKE-RELATED"/>
    <property type="match status" value="1"/>
</dbReference>
<evidence type="ECO:0000313" key="2">
    <source>
        <dbReference type="Ensembl" id="ENSPTXP00000025795.1"/>
    </source>
</evidence>
<dbReference type="GeneTree" id="ENSGT00960000190494"/>
<dbReference type="Pfam" id="PF01352">
    <property type="entry name" value="KRAB"/>
    <property type="match status" value="1"/>
</dbReference>
<reference evidence="2" key="2">
    <citation type="submission" date="2025-09" db="UniProtKB">
        <authorList>
            <consortium name="Ensembl"/>
        </authorList>
    </citation>
    <scope>IDENTIFICATION</scope>
</reference>
<dbReference type="PROSITE" id="PS50805">
    <property type="entry name" value="KRAB"/>
    <property type="match status" value="1"/>
</dbReference>
<dbReference type="Ensembl" id="ENSPTXT00000026594.1">
    <property type="protein sequence ID" value="ENSPTXP00000025795.1"/>
    <property type="gene ID" value="ENSPTXG00000017940.1"/>
</dbReference>
<dbReference type="SMART" id="SM00349">
    <property type="entry name" value="KRAB"/>
    <property type="match status" value="1"/>
</dbReference>
<evidence type="ECO:0000313" key="3">
    <source>
        <dbReference type="Proteomes" id="UP000472273"/>
    </source>
</evidence>
<dbReference type="OMA" id="EDRDENH"/>
<dbReference type="InterPro" id="IPR036051">
    <property type="entry name" value="KRAB_dom_sf"/>
</dbReference>
<proteinExistence type="predicted"/>
<keyword evidence="3" id="KW-1185">Reference proteome</keyword>
<evidence type="ECO:0000259" key="1">
    <source>
        <dbReference type="PROSITE" id="PS50805"/>
    </source>
</evidence>
<dbReference type="InterPro" id="IPR001909">
    <property type="entry name" value="KRAB"/>
</dbReference>
<dbReference type="CDD" id="cd07765">
    <property type="entry name" value="KRAB_A-box"/>
    <property type="match status" value="1"/>
</dbReference>